<sequence>MQGDWVEAPNVRRGGQSGVQRVRIGDGPLLYAKRQVGHIYRSLHHPFGRPTVLRERDALLSLQQLGVQVPEIHYCGVERDSEAGWRALLVTVDLKDYQEIDRWYAEGGRERYGEQVHRRLLEQIGITLARMHRGRWQHGCLYAKHVFVRVTGEGDEAQVDVALLDLEKSRRRLSSRQAARHDMRQLRRHSSWNEADWQQLIYGYETAFGSAIRELRS</sequence>
<dbReference type="EMBL" id="FNFD01000011">
    <property type="protein sequence ID" value="SDK84196.1"/>
    <property type="molecule type" value="Genomic_DNA"/>
</dbReference>
<dbReference type="InterPro" id="IPR027023">
    <property type="entry name" value="Put_LipoPS_kinase_InaA"/>
</dbReference>
<gene>
    <name evidence="1" type="ORF">SAMN05216186_11121</name>
</gene>
<dbReference type="InterPro" id="IPR011009">
    <property type="entry name" value="Kinase-like_dom_sf"/>
</dbReference>
<proteinExistence type="predicted"/>
<keyword evidence="1" id="KW-0808">Transferase</keyword>
<name>A0A1G9F740_9PSED</name>
<dbReference type="Proteomes" id="UP000198706">
    <property type="component" value="Unassembled WGS sequence"/>
</dbReference>
<evidence type="ECO:0000313" key="2">
    <source>
        <dbReference type="Proteomes" id="UP000198706"/>
    </source>
</evidence>
<protein>
    <submittedName>
        <fullName evidence="1">Lipopolysaccharide kinase (Kdo/WaaP) family protein</fullName>
    </submittedName>
</protein>
<dbReference type="RefSeq" id="WP_084336732.1">
    <property type="nucleotide sequence ID" value="NZ_FNFD01000011.1"/>
</dbReference>
<dbReference type="AlphaFoldDB" id="A0A1G9F740"/>
<dbReference type="Pfam" id="PF06293">
    <property type="entry name" value="Kdo"/>
    <property type="match status" value="1"/>
</dbReference>
<organism evidence="1 2">
    <name type="scientific">Pseudomonas indica</name>
    <dbReference type="NCBI Taxonomy" id="137658"/>
    <lineage>
        <taxon>Bacteria</taxon>
        <taxon>Pseudomonadati</taxon>
        <taxon>Pseudomonadota</taxon>
        <taxon>Gammaproteobacteria</taxon>
        <taxon>Pseudomonadales</taxon>
        <taxon>Pseudomonadaceae</taxon>
        <taxon>Pseudomonas</taxon>
    </lineage>
</organism>
<reference evidence="1 2" key="1">
    <citation type="submission" date="2016-10" db="EMBL/GenBank/DDBJ databases">
        <authorList>
            <person name="de Groot N.N."/>
        </authorList>
    </citation>
    <scope>NUCLEOTIDE SEQUENCE [LARGE SCALE GENOMIC DNA]</scope>
    <source>
        <strain evidence="1 2">JCM 21544</strain>
    </source>
</reference>
<dbReference type="PIRSF" id="PIRSF026326">
    <property type="entry name" value="InaA"/>
    <property type="match status" value="1"/>
</dbReference>
<dbReference type="STRING" id="137658.SAMN05216186_11121"/>
<keyword evidence="1" id="KW-0418">Kinase</keyword>
<dbReference type="GO" id="GO:0016301">
    <property type="term" value="F:kinase activity"/>
    <property type="evidence" value="ECO:0007669"/>
    <property type="project" value="UniProtKB-KW"/>
</dbReference>
<dbReference type="SUPFAM" id="SSF56112">
    <property type="entry name" value="Protein kinase-like (PK-like)"/>
    <property type="match status" value="1"/>
</dbReference>
<evidence type="ECO:0000313" key="1">
    <source>
        <dbReference type="EMBL" id="SDK84196.1"/>
    </source>
</evidence>
<keyword evidence="2" id="KW-1185">Reference proteome</keyword>
<accession>A0A1G9F740</accession>